<dbReference type="AlphaFoldDB" id="A0AAD7DLT2"/>
<dbReference type="EMBL" id="JARKIE010000040">
    <property type="protein sequence ID" value="KAJ7694786.1"/>
    <property type="molecule type" value="Genomic_DNA"/>
</dbReference>
<keyword evidence="2" id="KW-1185">Reference proteome</keyword>
<comment type="caution">
    <text evidence="1">The sequence shown here is derived from an EMBL/GenBank/DDBJ whole genome shotgun (WGS) entry which is preliminary data.</text>
</comment>
<evidence type="ECO:0000313" key="1">
    <source>
        <dbReference type="EMBL" id="KAJ7694786.1"/>
    </source>
</evidence>
<dbReference type="Proteomes" id="UP001221757">
    <property type="component" value="Unassembled WGS sequence"/>
</dbReference>
<sequence length="101" mass="11313">MAINGVEGSKHTAADLELLDSLSARQLMDFRNHMYNPGYIAANAGMFLDHEWIDIRSLRQHLAVPVPCASLDAPSTRPIVPDPVSRSHHFFRPISNHIRSL</sequence>
<proteinExistence type="predicted"/>
<organism evidence="1 2">
    <name type="scientific">Mycena rosella</name>
    <name type="common">Pink bonnet</name>
    <name type="synonym">Agaricus rosellus</name>
    <dbReference type="NCBI Taxonomy" id="1033263"/>
    <lineage>
        <taxon>Eukaryota</taxon>
        <taxon>Fungi</taxon>
        <taxon>Dikarya</taxon>
        <taxon>Basidiomycota</taxon>
        <taxon>Agaricomycotina</taxon>
        <taxon>Agaricomycetes</taxon>
        <taxon>Agaricomycetidae</taxon>
        <taxon>Agaricales</taxon>
        <taxon>Marasmiineae</taxon>
        <taxon>Mycenaceae</taxon>
        <taxon>Mycena</taxon>
    </lineage>
</organism>
<reference evidence="1" key="1">
    <citation type="submission" date="2023-03" db="EMBL/GenBank/DDBJ databases">
        <title>Massive genome expansion in bonnet fungi (Mycena s.s.) driven by repeated elements and novel gene families across ecological guilds.</title>
        <authorList>
            <consortium name="Lawrence Berkeley National Laboratory"/>
            <person name="Harder C.B."/>
            <person name="Miyauchi S."/>
            <person name="Viragh M."/>
            <person name="Kuo A."/>
            <person name="Thoen E."/>
            <person name="Andreopoulos B."/>
            <person name="Lu D."/>
            <person name="Skrede I."/>
            <person name="Drula E."/>
            <person name="Henrissat B."/>
            <person name="Morin E."/>
            <person name="Kohler A."/>
            <person name="Barry K."/>
            <person name="LaButti K."/>
            <person name="Morin E."/>
            <person name="Salamov A."/>
            <person name="Lipzen A."/>
            <person name="Mereny Z."/>
            <person name="Hegedus B."/>
            <person name="Baldrian P."/>
            <person name="Stursova M."/>
            <person name="Weitz H."/>
            <person name="Taylor A."/>
            <person name="Grigoriev I.V."/>
            <person name="Nagy L.G."/>
            <person name="Martin F."/>
            <person name="Kauserud H."/>
        </authorList>
    </citation>
    <scope>NUCLEOTIDE SEQUENCE</scope>
    <source>
        <strain evidence="1">CBHHK067</strain>
    </source>
</reference>
<name>A0AAD7DLT2_MYCRO</name>
<accession>A0AAD7DLT2</accession>
<gene>
    <name evidence="1" type="ORF">B0H17DRAFT_1198947</name>
</gene>
<evidence type="ECO:0000313" key="2">
    <source>
        <dbReference type="Proteomes" id="UP001221757"/>
    </source>
</evidence>
<protein>
    <submittedName>
        <fullName evidence="1">Uncharacterized protein</fullName>
    </submittedName>
</protein>